<dbReference type="RefSeq" id="WP_289365835.1">
    <property type="nucleotide sequence ID" value="NZ_JAUCBP010000010.1"/>
</dbReference>
<comment type="cofactor">
    <cofactor evidence="1">
        <name>FAD</name>
        <dbReference type="ChEBI" id="CHEBI:57692"/>
    </cofactor>
</comment>
<evidence type="ECO:0000256" key="10">
    <source>
        <dbReference type="ARBA" id="ARBA00023284"/>
    </source>
</evidence>
<dbReference type="CDD" id="cd03026">
    <property type="entry name" value="AhpF_NTD_C"/>
    <property type="match status" value="1"/>
</dbReference>
<dbReference type="PROSITE" id="PS00573">
    <property type="entry name" value="PYRIDINE_REDOX_2"/>
    <property type="match status" value="1"/>
</dbReference>
<evidence type="ECO:0000256" key="11">
    <source>
        <dbReference type="ARBA" id="ARBA00024806"/>
    </source>
</evidence>
<accession>A0ABT7T0N7</accession>
<evidence type="ECO:0000256" key="3">
    <source>
        <dbReference type="ARBA" id="ARBA00011738"/>
    </source>
</evidence>
<dbReference type="Gene3D" id="3.50.50.60">
    <property type="entry name" value="FAD/NAD(P)-binding domain"/>
    <property type="match status" value="2"/>
</dbReference>
<dbReference type="PRINTS" id="PR00368">
    <property type="entry name" value="FADPNR"/>
</dbReference>
<feature type="domain" description="Thioredoxin-like fold" evidence="13">
    <location>
        <begin position="121"/>
        <end position="197"/>
    </location>
</feature>
<evidence type="ECO:0000259" key="12">
    <source>
        <dbReference type="Pfam" id="PF07992"/>
    </source>
</evidence>
<organism evidence="14 15">
    <name type="scientific">Alteromonas arenosi</name>
    <dbReference type="NCBI Taxonomy" id="3055817"/>
    <lineage>
        <taxon>Bacteria</taxon>
        <taxon>Pseudomonadati</taxon>
        <taxon>Pseudomonadota</taxon>
        <taxon>Gammaproteobacteria</taxon>
        <taxon>Alteromonadales</taxon>
        <taxon>Alteromonadaceae</taxon>
        <taxon>Alteromonas/Salinimonas group</taxon>
        <taxon>Alteromonas</taxon>
    </lineage>
</organism>
<keyword evidence="5" id="KW-0285">Flavoprotein</keyword>
<sequence>MLSKEILQALKGYAEKMQNSVAFVLQTGEHAKRDELKQFLSDIASVSDKIAFEERGDTGLRSPISFLLEADGEDTGIRFSGIPSGHEFNSLVLAMLHGAGVELKLDSAIQQLVTKVDQPLHFEVFVSLSCHNCPDVVQALNQFALLNDKISSEMIDGGLYQDVVEARDIQGVPSVYLNGELFANGKVDGAALVNKLIEKFPQLTETPVESDLPLQDVTIVGGGPAGVSAAIYSARKGLKVTMIAETFGGQVKDTMGIENLISVSKTTGPELVGNMMAHLNDYEVTLREHVRVNAIEKGHVKTITLSSGEQIKTKTVIIATGARWRELGVPGERENIGNGVAYCPHCDGPFFKGKDVAVIGGGNSGIEAALDLSGIVKSVTVFEFLPELKADQVLVNQAEKRDNITILRNVATKEIVATDGKVSAIDYEDRATGERHKQDLHGVFVQIGLVPNSQFAKDLVKTTPYGEIIIDEKCHTSEEGIYAAGDVTTVPYKQIVVSMGEGSKAALAAFEYLLAYQQDGEDAKLDATAAAA</sequence>
<evidence type="ECO:0000256" key="4">
    <source>
        <dbReference type="ARBA" id="ARBA00020059"/>
    </source>
</evidence>
<dbReference type="InterPro" id="IPR023753">
    <property type="entry name" value="FAD/NAD-binding_dom"/>
</dbReference>
<dbReference type="SUPFAM" id="SSF51905">
    <property type="entry name" value="FAD/NAD(P)-binding domain"/>
    <property type="match status" value="1"/>
</dbReference>
<name>A0ABT7T0N7_9ALTE</name>
<gene>
    <name evidence="14" type="primary">ahpF</name>
    <name evidence="14" type="ORF">QTP81_12295</name>
</gene>
<dbReference type="InterPro" id="IPR050097">
    <property type="entry name" value="Ferredoxin-NADP_redctase_2"/>
</dbReference>
<comment type="similarity">
    <text evidence="2">Belongs to the class-II pyridine nucleotide-disulfide oxidoreductase family.</text>
</comment>
<protein>
    <recommendedName>
        <fullName evidence="4">Alkyl hydroperoxide reductase subunit F</fullName>
    </recommendedName>
</protein>
<dbReference type="EMBL" id="JAUCBP010000010">
    <property type="protein sequence ID" value="MDM7861377.1"/>
    <property type="molecule type" value="Genomic_DNA"/>
</dbReference>
<evidence type="ECO:0000256" key="7">
    <source>
        <dbReference type="ARBA" id="ARBA00023002"/>
    </source>
</evidence>
<evidence type="ECO:0000256" key="6">
    <source>
        <dbReference type="ARBA" id="ARBA00022827"/>
    </source>
</evidence>
<dbReference type="PANTHER" id="PTHR48105">
    <property type="entry name" value="THIOREDOXIN REDUCTASE 1-RELATED-RELATED"/>
    <property type="match status" value="1"/>
</dbReference>
<dbReference type="Proteomes" id="UP001234343">
    <property type="component" value="Unassembled WGS sequence"/>
</dbReference>
<keyword evidence="10" id="KW-0676">Redox-active center</keyword>
<dbReference type="PROSITE" id="PS51354">
    <property type="entry name" value="GLUTAREDOXIN_2"/>
    <property type="match status" value="1"/>
</dbReference>
<dbReference type="SUPFAM" id="SSF52833">
    <property type="entry name" value="Thioredoxin-like"/>
    <property type="match status" value="2"/>
</dbReference>
<comment type="subunit">
    <text evidence="3">Homodimer.</text>
</comment>
<evidence type="ECO:0000256" key="8">
    <source>
        <dbReference type="ARBA" id="ARBA00023027"/>
    </source>
</evidence>
<keyword evidence="7" id="KW-0560">Oxidoreductase</keyword>
<dbReference type="Pfam" id="PF13192">
    <property type="entry name" value="Thioredoxin_3"/>
    <property type="match status" value="1"/>
</dbReference>
<dbReference type="InterPro" id="IPR044141">
    <property type="entry name" value="AhpF_NTD_C"/>
</dbReference>
<dbReference type="CDD" id="cd02974">
    <property type="entry name" value="AhpF_NTD_N"/>
    <property type="match status" value="1"/>
</dbReference>
<dbReference type="InterPro" id="IPR012336">
    <property type="entry name" value="Thioredoxin-like_fold"/>
</dbReference>
<keyword evidence="9" id="KW-1015">Disulfide bond</keyword>
<evidence type="ECO:0000256" key="9">
    <source>
        <dbReference type="ARBA" id="ARBA00023157"/>
    </source>
</evidence>
<feature type="domain" description="FAD/NAD(P)-binding" evidence="12">
    <location>
        <begin position="216"/>
        <end position="502"/>
    </location>
</feature>
<keyword evidence="15" id="KW-1185">Reference proteome</keyword>
<keyword evidence="6" id="KW-0274">FAD</keyword>
<dbReference type="Gene3D" id="3.40.30.80">
    <property type="match status" value="1"/>
</dbReference>
<dbReference type="NCBIfam" id="TIGR03140">
    <property type="entry name" value="AhpF"/>
    <property type="match status" value="1"/>
</dbReference>
<comment type="caution">
    <text evidence="14">The sequence shown here is derived from an EMBL/GenBank/DDBJ whole genome shotgun (WGS) entry which is preliminary data.</text>
</comment>
<dbReference type="InterPro" id="IPR008255">
    <property type="entry name" value="Pyr_nucl-diS_OxRdtase_2_AS"/>
</dbReference>
<reference evidence="14 15" key="1">
    <citation type="submission" date="2023-06" db="EMBL/GenBank/DDBJ databases">
        <title>Alteromonas sp. ASW11-36 isolated from intertidal sand.</title>
        <authorList>
            <person name="Li Y."/>
        </authorList>
    </citation>
    <scope>NUCLEOTIDE SEQUENCE [LARGE SCALE GENOMIC DNA]</scope>
    <source>
        <strain evidence="14 15">ASW11-36</strain>
    </source>
</reference>
<evidence type="ECO:0000256" key="5">
    <source>
        <dbReference type="ARBA" id="ARBA00022630"/>
    </source>
</evidence>
<evidence type="ECO:0000256" key="1">
    <source>
        <dbReference type="ARBA" id="ARBA00001974"/>
    </source>
</evidence>
<evidence type="ECO:0000256" key="2">
    <source>
        <dbReference type="ARBA" id="ARBA00009333"/>
    </source>
</evidence>
<dbReference type="PRINTS" id="PR00469">
    <property type="entry name" value="PNDRDTASEII"/>
</dbReference>
<keyword evidence="8" id="KW-0520">NAD</keyword>
<comment type="function">
    <text evidence="11">Serves to protect the cell against DNA damage by alkyl hydroperoxides. It can use either NADH or NADPH as electron donor for direct reduction of redox dyes or of alkyl hydroperoxides when combined with the AhpC protein.</text>
</comment>
<dbReference type="InterPro" id="IPR036249">
    <property type="entry name" value="Thioredoxin-like_sf"/>
</dbReference>
<evidence type="ECO:0000313" key="15">
    <source>
        <dbReference type="Proteomes" id="UP001234343"/>
    </source>
</evidence>
<dbReference type="Pfam" id="PF07992">
    <property type="entry name" value="Pyr_redox_2"/>
    <property type="match status" value="1"/>
</dbReference>
<dbReference type="InterPro" id="IPR012081">
    <property type="entry name" value="Alkyl_hydroperoxide_Rdtase_suF"/>
</dbReference>
<dbReference type="InterPro" id="IPR036188">
    <property type="entry name" value="FAD/NAD-bd_sf"/>
</dbReference>
<evidence type="ECO:0000313" key="14">
    <source>
        <dbReference type="EMBL" id="MDM7861377.1"/>
    </source>
</evidence>
<dbReference type="PIRSF" id="PIRSF000238">
    <property type="entry name" value="AhpF"/>
    <property type="match status" value="1"/>
</dbReference>
<dbReference type="InterPro" id="IPR044142">
    <property type="entry name" value="AhpF_NTD_N"/>
</dbReference>
<proteinExistence type="inferred from homology"/>
<evidence type="ECO:0000259" key="13">
    <source>
        <dbReference type="Pfam" id="PF13192"/>
    </source>
</evidence>